<proteinExistence type="predicted"/>
<evidence type="ECO:0000313" key="4">
    <source>
        <dbReference type="EMBL" id="JAU58496.1"/>
    </source>
</evidence>
<evidence type="ECO:0000256" key="1">
    <source>
        <dbReference type="SAM" id="Phobius"/>
    </source>
</evidence>
<dbReference type="EMBL" id="GEVK01019975">
    <property type="protein sequence ID" value="JAU32857.1"/>
    <property type="molecule type" value="Transcribed_RNA"/>
</dbReference>
<dbReference type="AlphaFoldDB" id="A0A1J3EL74"/>
<gene>
    <name evidence="2" type="ORF">GA_TR5392_c0_g1_i1_g.17297</name>
    <name evidence="3" type="ORF">LC_TR2681_c16_g1_i1_g.10269</name>
    <name evidence="4" type="ORF">LE_TR15456_c18_g1_i1_g.48991</name>
</gene>
<accession>A0A1J3EL74</accession>
<name>A0A1J3EL74_NOCCA</name>
<keyword evidence="1" id="KW-0812">Transmembrane</keyword>
<reference evidence="3" key="1">
    <citation type="submission" date="2016-07" db="EMBL/GenBank/DDBJ databases">
        <title>De novo transcriptome assembly of four accessions of the metal hyperaccumulator plant Noccaea caerulescens.</title>
        <authorList>
            <person name="Blande D."/>
            <person name="Halimaa P."/>
            <person name="Tervahauta A.I."/>
            <person name="Aarts M.G."/>
            <person name="Karenlampi S.O."/>
        </authorList>
    </citation>
    <scope>NUCLEOTIDE SEQUENCE</scope>
</reference>
<organism evidence="3">
    <name type="scientific">Noccaea caerulescens</name>
    <name type="common">Alpine penny-cress</name>
    <name type="synonym">Thlaspi caerulescens</name>
    <dbReference type="NCBI Taxonomy" id="107243"/>
    <lineage>
        <taxon>Eukaryota</taxon>
        <taxon>Viridiplantae</taxon>
        <taxon>Streptophyta</taxon>
        <taxon>Embryophyta</taxon>
        <taxon>Tracheophyta</taxon>
        <taxon>Spermatophyta</taxon>
        <taxon>Magnoliopsida</taxon>
        <taxon>eudicotyledons</taxon>
        <taxon>Gunneridae</taxon>
        <taxon>Pentapetalae</taxon>
        <taxon>rosids</taxon>
        <taxon>malvids</taxon>
        <taxon>Brassicales</taxon>
        <taxon>Brassicaceae</taxon>
        <taxon>Coluteocarpeae</taxon>
        <taxon>Noccaea</taxon>
    </lineage>
</organism>
<dbReference type="EMBL" id="GEVL01018845">
    <property type="protein sequence ID" value="JAU58496.1"/>
    <property type="molecule type" value="Transcribed_RNA"/>
</dbReference>
<dbReference type="PANTHER" id="PTHR34364">
    <property type="entry name" value="WAS/WASL-INTERACTING FAMILY PROTEIN"/>
    <property type="match status" value="1"/>
</dbReference>
<sequence>MEPSPSGSEPPQKAVPRLATFGWRAMLIFNLGLAAYIFARKHERDIDAGEKKGFKKGTKAVKKGLVVNAEVDKEAAEENSKVAETDMGREAESVMIPEKEEAKPITKPDPLFEFTSAADQLVFQTSASEPVQVARKPIPEDEQRELFKWILEEKRKIEPKDRKEKKRIDEEKAILKHFIRAERIPKFLPDDSVDSSLRDWDKYFSK</sequence>
<evidence type="ECO:0000313" key="2">
    <source>
        <dbReference type="EMBL" id="JAU22297.1"/>
    </source>
</evidence>
<dbReference type="PANTHER" id="PTHR34364:SF7">
    <property type="entry name" value="TRANSMEMBRANE PROTEIN"/>
    <property type="match status" value="1"/>
</dbReference>
<protein>
    <submittedName>
        <fullName evidence="3">Uncharacterized protein</fullName>
    </submittedName>
</protein>
<feature type="transmembrane region" description="Helical" evidence="1">
    <location>
        <begin position="20"/>
        <end position="39"/>
    </location>
</feature>
<evidence type="ECO:0000313" key="3">
    <source>
        <dbReference type="EMBL" id="JAU32857.1"/>
    </source>
</evidence>
<keyword evidence="1" id="KW-1133">Transmembrane helix</keyword>
<dbReference type="EMBL" id="GEVI01010023">
    <property type="protein sequence ID" value="JAU22297.1"/>
    <property type="molecule type" value="Transcribed_RNA"/>
</dbReference>
<keyword evidence="1" id="KW-0472">Membrane</keyword>